<evidence type="ECO:0000256" key="1">
    <source>
        <dbReference type="ARBA" id="ARBA00007637"/>
    </source>
</evidence>
<sequence>MKYLITGGAGFIGSHIVEELVRRRQNVIVLDNLSTGYLRNLDSVKDKITFIKGDITKKPDVIKAMKGVDFVCHLAASLSVIESVAKPEKYIKNNVLGTLNLLKIAHKNKVKKFVLSSTCATYGTASVFPTPENYVGVKLSPYAYTKYSAEEICRYYSAVFNLPTVVLRYFNVYGPRQDASSSYAGVIPIFSKLMSQGKQPKIFGNGKQTRDFVGVKDVALANINACLSDIQNGEAINIGSSIETSVNELYSKISKLLNFQIPAIYQPARAGEAQRALGNISKMRKILKIIPKTLDDELESTVRWYQSA</sequence>
<feature type="domain" description="NAD-dependent epimerase/dehydratase" evidence="2">
    <location>
        <begin position="4"/>
        <end position="239"/>
    </location>
</feature>
<evidence type="ECO:0000259" key="2">
    <source>
        <dbReference type="Pfam" id="PF01370"/>
    </source>
</evidence>
<name>A0A554LJ65_9BACT</name>
<dbReference type="InterPro" id="IPR036291">
    <property type="entry name" value="NAD(P)-bd_dom_sf"/>
</dbReference>
<dbReference type="InterPro" id="IPR001509">
    <property type="entry name" value="Epimerase_deHydtase"/>
</dbReference>
<gene>
    <name evidence="3" type="ORF">CEN91_337</name>
</gene>
<comment type="caution">
    <text evidence="3">The sequence shown here is derived from an EMBL/GenBank/DDBJ whole genome shotgun (WGS) entry which is preliminary data.</text>
</comment>
<dbReference type="Gene3D" id="3.40.50.720">
    <property type="entry name" value="NAD(P)-binding Rossmann-like Domain"/>
    <property type="match status" value="1"/>
</dbReference>
<dbReference type="PANTHER" id="PTHR43000">
    <property type="entry name" value="DTDP-D-GLUCOSE 4,6-DEHYDRATASE-RELATED"/>
    <property type="match status" value="1"/>
</dbReference>
<dbReference type="EMBL" id="VMGI01000041">
    <property type="protein sequence ID" value="TSC92923.1"/>
    <property type="molecule type" value="Genomic_DNA"/>
</dbReference>
<proteinExistence type="inferred from homology"/>
<dbReference type="SUPFAM" id="SSF51735">
    <property type="entry name" value="NAD(P)-binding Rossmann-fold domains"/>
    <property type="match status" value="1"/>
</dbReference>
<evidence type="ECO:0000313" key="4">
    <source>
        <dbReference type="Proteomes" id="UP000315589"/>
    </source>
</evidence>
<dbReference type="AlphaFoldDB" id="A0A554LJ65"/>
<dbReference type="Pfam" id="PF01370">
    <property type="entry name" value="Epimerase"/>
    <property type="match status" value="1"/>
</dbReference>
<accession>A0A554LJ65</accession>
<dbReference type="Proteomes" id="UP000315589">
    <property type="component" value="Unassembled WGS sequence"/>
</dbReference>
<dbReference type="Gene3D" id="3.90.25.10">
    <property type="entry name" value="UDP-galactose 4-epimerase, domain 1"/>
    <property type="match status" value="1"/>
</dbReference>
<protein>
    <submittedName>
        <fullName evidence="3">UDP-glucose 4-epimerase</fullName>
    </submittedName>
</protein>
<reference evidence="3 4" key="1">
    <citation type="submission" date="2017-07" db="EMBL/GenBank/DDBJ databases">
        <title>Mechanisms for carbon and nitrogen cycling indicate functional differentiation within the Candidate Phyla Radiation.</title>
        <authorList>
            <person name="Danczak R.E."/>
            <person name="Johnston M.D."/>
            <person name="Kenah C."/>
            <person name="Slattery M."/>
            <person name="Wrighton K.C."/>
            <person name="Wilkins M.J."/>
        </authorList>
    </citation>
    <scope>NUCLEOTIDE SEQUENCE [LARGE SCALE GENOMIC DNA]</scope>
    <source>
        <strain evidence="3">Licking1014_85</strain>
    </source>
</reference>
<comment type="similarity">
    <text evidence="1">Belongs to the NAD(P)-dependent epimerase/dehydratase family.</text>
</comment>
<organism evidence="3 4">
    <name type="scientific">Candidatus Berkelbacteria bacterium Licking1014_85</name>
    <dbReference type="NCBI Taxonomy" id="2017148"/>
    <lineage>
        <taxon>Bacteria</taxon>
        <taxon>Candidatus Berkelbacteria</taxon>
    </lineage>
</organism>
<evidence type="ECO:0000313" key="3">
    <source>
        <dbReference type="EMBL" id="TSC92923.1"/>
    </source>
</evidence>